<dbReference type="SUPFAM" id="SSF52833">
    <property type="entry name" value="Thioredoxin-like"/>
    <property type="match status" value="1"/>
</dbReference>
<dbReference type="Gene3D" id="3.40.30.10">
    <property type="entry name" value="Glutaredoxin"/>
    <property type="match status" value="1"/>
</dbReference>
<dbReference type="OrthoDB" id="414243at2759"/>
<sequence length="202" mass="21544">MTDDINTEIDQESKAEAEIATATKSAASASPDGKISGLGPSDAVLHITFNPTPKAQYKTECIDKSSGEKNIILTYFSIQGLGEVPRLILAEAGMPYESICAIGGEDQSVAMEWRTRSPNGLLPMLSGAGIPRYSPISQSGAIIRFLAKRLGMDGEDTILTSSRADVLYETAKDLGGTDSKIAIASIDTEKNHSNREDADRYG</sequence>
<dbReference type="KEGG" id="fcy:FRACYDRAFT_238977"/>
<dbReference type="PROSITE" id="PS50404">
    <property type="entry name" value="GST_NTER"/>
    <property type="match status" value="1"/>
</dbReference>
<dbReference type="AlphaFoldDB" id="A0A1E7FE13"/>
<reference evidence="3 4" key="1">
    <citation type="submission" date="2016-09" db="EMBL/GenBank/DDBJ databases">
        <title>Extensive genetic diversity and differential bi-allelic expression allows diatom success in the polar Southern Ocean.</title>
        <authorList>
            <consortium name="DOE Joint Genome Institute"/>
            <person name="Mock T."/>
            <person name="Otillar R.P."/>
            <person name="Strauss J."/>
            <person name="Dupont C."/>
            <person name="Frickenhaus S."/>
            <person name="Maumus F."/>
            <person name="Mcmullan M."/>
            <person name="Sanges R."/>
            <person name="Schmutz J."/>
            <person name="Toseland A."/>
            <person name="Valas R."/>
            <person name="Veluchamy A."/>
            <person name="Ward B.J."/>
            <person name="Allen A."/>
            <person name="Barry K."/>
            <person name="Falciatore A."/>
            <person name="Ferrante M."/>
            <person name="Fortunato A.E."/>
            <person name="Gloeckner G."/>
            <person name="Gruber A."/>
            <person name="Hipkin R."/>
            <person name="Janech M."/>
            <person name="Kroth P."/>
            <person name="Leese F."/>
            <person name="Lindquist E."/>
            <person name="Lyon B.R."/>
            <person name="Martin J."/>
            <person name="Mayer C."/>
            <person name="Parker M."/>
            <person name="Quesneville H."/>
            <person name="Raymond J."/>
            <person name="Uhlig C."/>
            <person name="Valentin K.U."/>
            <person name="Worden A.Z."/>
            <person name="Armbrust E.V."/>
            <person name="Bowler C."/>
            <person name="Green B."/>
            <person name="Moulton V."/>
            <person name="Van Oosterhout C."/>
            <person name="Grigoriev I."/>
        </authorList>
    </citation>
    <scope>NUCLEOTIDE SEQUENCE [LARGE SCALE GENOMIC DNA]</scope>
    <source>
        <strain evidence="3 4">CCMP1102</strain>
    </source>
</reference>
<dbReference type="GO" id="GO:0006749">
    <property type="term" value="P:glutathione metabolic process"/>
    <property type="evidence" value="ECO:0007669"/>
    <property type="project" value="TreeGrafter"/>
</dbReference>
<dbReference type="Pfam" id="PF02798">
    <property type="entry name" value="GST_N"/>
    <property type="match status" value="1"/>
</dbReference>
<dbReference type="InParanoid" id="A0A1E7FE13"/>
<dbReference type="EMBL" id="KV784358">
    <property type="protein sequence ID" value="OEU16384.1"/>
    <property type="molecule type" value="Genomic_DNA"/>
</dbReference>
<dbReference type="InterPro" id="IPR050213">
    <property type="entry name" value="GST_superfamily"/>
</dbReference>
<proteinExistence type="predicted"/>
<dbReference type="InterPro" id="IPR004045">
    <property type="entry name" value="Glutathione_S-Trfase_N"/>
</dbReference>
<evidence type="ECO:0000259" key="2">
    <source>
        <dbReference type="PROSITE" id="PS50404"/>
    </source>
</evidence>
<organism evidence="3 4">
    <name type="scientific">Fragilariopsis cylindrus CCMP1102</name>
    <dbReference type="NCBI Taxonomy" id="635003"/>
    <lineage>
        <taxon>Eukaryota</taxon>
        <taxon>Sar</taxon>
        <taxon>Stramenopiles</taxon>
        <taxon>Ochrophyta</taxon>
        <taxon>Bacillariophyta</taxon>
        <taxon>Bacillariophyceae</taxon>
        <taxon>Bacillariophycidae</taxon>
        <taxon>Bacillariales</taxon>
        <taxon>Bacillariaceae</taxon>
        <taxon>Fragilariopsis</taxon>
    </lineage>
</organism>
<name>A0A1E7FE13_9STRA</name>
<feature type="compositionally biased region" description="Acidic residues" evidence="1">
    <location>
        <begin position="1"/>
        <end position="10"/>
    </location>
</feature>
<gene>
    <name evidence="3" type="ORF">FRACYDRAFT_238977</name>
</gene>
<protein>
    <recommendedName>
        <fullName evidence="2">GST N-terminal domain-containing protein</fullName>
    </recommendedName>
</protein>
<feature type="region of interest" description="Disordered" evidence="1">
    <location>
        <begin position="1"/>
        <end position="34"/>
    </location>
</feature>
<keyword evidence="4" id="KW-1185">Reference proteome</keyword>
<dbReference type="InterPro" id="IPR036249">
    <property type="entry name" value="Thioredoxin-like_sf"/>
</dbReference>
<dbReference type="GO" id="GO:0004364">
    <property type="term" value="F:glutathione transferase activity"/>
    <property type="evidence" value="ECO:0007669"/>
    <property type="project" value="TreeGrafter"/>
</dbReference>
<evidence type="ECO:0000313" key="3">
    <source>
        <dbReference type="EMBL" id="OEU16384.1"/>
    </source>
</evidence>
<dbReference type="Proteomes" id="UP000095751">
    <property type="component" value="Unassembled WGS sequence"/>
</dbReference>
<feature type="domain" description="GST N-terminal" evidence="2">
    <location>
        <begin position="69"/>
        <end position="154"/>
    </location>
</feature>
<evidence type="ECO:0000313" key="4">
    <source>
        <dbReference type="Proteomes" id="UP000095751"/>
    </source>
</evidence>
<evidence type="ECO:0000256" key="1">
    <source>
        <dbReference type="SAM" id="MobiDB-lite"/>
    </source>
</evidence>
<dbReference type="PANTHER" id="PTHR11571">
    <property type="entry name" value="GLUTATHIONE S-TRANSFERASE"/>
    <property type="match status" value="1"/>
</dbReference>
<feature type="compositionally biased region" description="Low complexity" evidence="1">
    <location>
        <begin position="18"/>
        <end position="30"/>
    </location>
</feature>
<accession>A0A1E7FE13</accession>
<dbReference type="PANTHER" id="PTHR11571:SF150">
    <property type="entry name" value="GLUTATHIONE S-TRANSFERASE"/>
    <property type="match status" value="1"/>
</dbReference>